<reference evidence="13 14" key="1">
    <citation type="submission" date="2021-10" db="EMBL/GenBank/DDBJ databases">
        <title>Anaerobic single-cell dispensing facilitates the cultivation of human gut bacteria.</title>
        <authorList>
            <person name="Afrizal A."/>
        </authorList>
    </citation>
    <scope>NUCLEOTIDE SEQUENCE [LARGE SCALE GENOMIC DNA]</scope>
    <source>
        <strain evidence="13 14">CLA-AA-H273</strain>
    </source>
</reference>
<dbReference type="CDD" id="cd23081">
    <property type="entry name" value="cpPDZ_EcRseP-like"/>
    <property type="match status" value="1"/>
</dbReference>
<comment type="subcellular location">
    <subcellularLocation>
        <location evidence="2">Membrane</location>
        <topology evidence="2">Multi-pass membrane protein</topology>
    </subcellularLocation>
</comment>
<dbReference type="PROSITE" id="PS50106">
    <property type="entry name" value="PDZ"/>
    <property type="match status" value="1"/>
</dbReference>
<organism evidence="13 14">
    <name type="scientific">Waltera acetigignens</name>
    <dbReference type="NCBI Taxonomy" id="2981769"/>
    <lineage>
        <taxon>Bacteria</taxon>
        <taxon>Bacillati</taxon>
        <taxon>Bacillota</taxon>
        <taxon>Clostridia</taxon>
        <taxon>Lachnospirales</taxon>
        <taxon>Lachnospiraceae</taxon>
        <taxon>Waltera</taxon>
    </lineage>
</organism>
<keyword evidence="6 11" id="KW-0378">Hydrolase</keyword>
<evidence type="ECO:0000256" key="8">
    <source>
        <dbReference type="ARBA" id="ARBA00022989"/>
    </source>
</evidence>
<dbReference type="Proteomes" id="UP001197795">
    <property type="component" value="Unassembled WGS sequence"/>
</dbReference>
<evidence type="ECO:0000256" key="1">
    <source>
        <dbReference type="ARBA" id="ARBA00001947"/>
    </source>
</evidence>
<dbReference type="EMBL" id="JAJEPV010000085">
    <property type="protein sequence ID" value="MCC2121413.1"/>
    <property type="molecule type" value="Genomic_DNA"/>
</dbReference>
<evidence type="ECO:0000256" key="4">
    <source>
        <dbReference type="ARBA" id="ARBA00022670"/>
    </source>
</evidence>
<dbReference type="GO" id="GO:0046872">
    <property type="term" value="F:metal ion binding"/>
    <property type="evidence" value="ECO:0007669"/>
    <property type="project" value="UniProtKB-KW"/>
</dbReference>
<protein>
    <recommendedName>
        <fullName evidence="11">Zinc metalloprotease</fullName>
        <ecNumber evidence="11">3.4.24.-</ecNumber>
    </recommendedName>
</protein>
<keyword evidence="8 11" id="KW-1133">Transmembrane helix</keyword>
<dbReference type="RefSeq" id="WP_022312175.1">
    <property type="nucleotide sequence ID" value="NZ_JAJEPV010000085.1"/>
</dbReference>
<keyword evidence="4" id="KW-0645">Protease</keyword>
<keyword evidence="11" id="KW-0479">Metal-binding</keyword>
<evidence type="ECO:0000256" key="7">
    <source>
        <dbReference type="ARBA" id="ARBA00022833"/>
    </source>
</evidence>
<feature type="transmembrane region" description="Helical" evidence="11">
    <location>
        <begin position="103"/>
        <end position="122"/>
    </location>
</feature>
<dbReference type="Pfam" id="PF17820">
    <property type="entry name" value="PDZ_6"/>
    <property type="match status" value="1"/>
</dbReference>
<proteinExistence type="inferred from homology"/>
<feature type="transmembrane region" description="Helical" evidence="11">
    <location>
        <begin position="274"/>
        <end position="295"/>
    </location>
</feature>
<keyword evidence="9 11" id="KW-0482">Metalloprotease</keyword>
<evidence type="ECO:0000256" key="9">
    <source>
        <dbReference type="ARBA" id="ARBA00023049"/>
    </source>
</evidence>
<evidence type="ECO:0000256" key="5">
    <source>
        <dbReference type="ARBA" id="ARBA00022692"/>
    </source>
</evidence>
<keyword evidence="14" id="KW-1185">Reference proteome</keyword>
<dbReference type="InterPro" id="IPR001478">
    <property type="entry name" value="PDZ"/>
</dbReference>
<evidence type="ECO:0000256" key="11">
    <source>
        <dbReference type="RuleBase" id="RU362031"/>
    </source>
</evidence>
<dbReference type="InterPro" id="IPR004387">
    <property type="entry name" value="Pept_M50_Zn"/>
</dbReference>
<dbReference type="PANTHER" id="PTHR42837:SF2">
    <property type="entry name" value="MEMBRANE METALLOPROTEASE ARASP2, CHLOROPLASTIC-RELATED"/>
    <property type="match status" value="1"/>
</dbReference>
<evidence type="ECO:0000259" key="12">
    <source>
        <dbReference type="PROSITE" id="PS50106"/>
    </source>
</evidence>
<dbReference type="GO" id="GO:0006508">
    <property type="term" value="P:proteolysis"/>
    <property type="evidence" value="ECO:0007669"/>
    <property type="project" value="UniProtKB-KW"/>
</dbReference>
<name>A0AAE3A6K6_9FIRM</name>
<dbReference type="InterPro" id="IPR036034">
    <property type="entry name" value="PDZ_sf"/>
</dbReference>
<evidence type="ECO:0000256" key="2">
    <source>
        <dbReference type="ARBA" id="ARBA00004141"/>
    </source>
</evidence>
<dbReference type="Pfam" id="PF02163">
    <property type="entry name" value="Peptidase_M50"/>
    <property type="match status" value="1"/>
</dbReference>
<feature type="transmembrane region" description="Helical" evidence="11">
    <location>
        <begin position="325"/>
        <end position="343"/>
    </location>
</feature>
<keyword evidence="7 11" id="KW-0862">Zinc</keyword>
<keyword evidence="5 11" id="KW-0812">Transmembrane</keyword>
<gene>
    <name evidence="13" type="primary">rseP</name>
    <name evidence="13" type="ORF">LKD75_17825</name>
</gene>
<comment type="cofactor">
    <cofactor evidence="1 11">
        <name>Zn(2+)</name>
        <dbReference type="ChEBI" id="CHEBI:29105"/>
    </cofactor>
</comment>
<dbReference type="NCBIfam" id="TIGR00054">
    <property type="entry name" value="RIP metalloprotease RseP"/>
    <property type="match status" value="1"/>
</dbReference>
<dbReference type="SUPFAM" id="SSF50156">
    <property type="entry name" value="PDZ domain-like"/>
    <property type="match status" value="1"/>
</dbReference>
<feature type="domain" description="PDZ" evidence="12">
    <location>
        <begin position="126"/>
        <end position="155"/>
    </location>
</feature>
<evidence type="ECO:0000313" key="14">
    <source>
        <dbReference type="Proteomes" id="UP001197795"/>
    </source>
</evidence>
<dbReference type="Gene3D" id="2.30.42.10">
    <property type="match status" value="1"/>
</dbReference>
<evidence type="ECO:0000256" key="6">
    <source>
        <dbReference type="ARBA" id="ARBA00022801"/>
    </source>
</evidence>
<evidence type="ECO:0000256" key="3">
    <source>
        <dbReference type="ARBA" id="ARBA00007931"/>
    </source>
</evidence>
<accession>A0AAE3A6K6</accession>
<comment type="similarity">
    <text evidence="3 11">Belongs to the peptidase M50B family.</text>
</comment>
<dbReference type="EC" id="3.4.24.-" evidence="11"/>
<evidence type="ECO:0000256" key="10">
    <source>
        <dbReference type="ARBA" id="ARBA00023136"/>
    </source>
</evidence>
<sequence>MVTLILFVLIFGVVVISHEFGHFLLAKANGIHVIEFSVGMGPNLFSFQKGDTKYSLKLLPIGGACMFEGEDGLNEKEDGEDHSGSFLNANVWARISTVLAGPIFNFILGFIIAFIMVNLIVIRDPVATEIVDGGAAQEAGLEAGDRILSLNGSKIHLYEEIQLFTLTYRGGEVAVEYERDGVKGTTTLTPKYDESEGRYLIGISNADFVELSGLDSFRYSWYEMRYCVNMTWKSLAMLVQGQVSRQDVAGPVGIAVNVVGKTYESTKDYGWQNVLVNMLNITLMLTVNLGILNLLPIPALDGGRLVFLIWEAITHKPVPPEKEGMVHFIGLMFFMVLMVFLLFNDLVNIFG</sequence>
<dbReference type="GO" id="GO:0004222">
    <property type="term" value="F:metalloendopeptidase activity"/>
    <property type="evidence" value="ECO:0007669"/>
    <property type="project" value="InterPro"/>
</dbReference>
<dbReference type="CDD" id="cd06163">
    <property type="entry name" value="S2P-M50_PDZ_RseP-like"/>
    <property type="match status" value="1"/>
</dbReference>
<dbReference type="InterPro" id="IPR008915">
    <property type="entry name" value="Peptidase_M50"/>
</dbReference>
<comment type="caution">
    <text evidence="13">The sequence shown here is derived from an EMBL/GenBank/DDBJ whole genome shotgun (WGS) entry which is preliminary data.</text>
</comment>
<dbReference type="AlphaFoldDB" id="A0AAE3A6K6"/>
<dbReference type="PANTHER" id="PTHR42837">
    <property type="entry name" value="REGULATOR OF SIGMA-E PROTEASE RSEP"/>
    <property type="match status" value="1"/>
</dbReference>
<evidence type="ECO:0000313" key="13">
    <source>
        <dbReference type="EMBL" id="MCC2121413.1"/>
    </source>
</evidence>
<dbReference type="InterPro" id="IPR041489">
    <property type="entry name" value="PDZ_6"/>
</dbReference>
<keyword evidence="10 11" id="KW-0472">Membrane</keyword>
<dbReference type="GO" id="GO:0016020">
    <property type="term" value="C:membrane"/>
    <property type="evidence" value="ECO:0007669"/>
    <property type="project" value="UniProtKB-SubCell"/>
</dbReference>